<reference evidence="1" key="1">
    <citation type="submission" date="2022-04" db="EMBL/GenBank/DDBJ databases">
        <title>A functionally conserved STORR gene fusion in Papaver species that diverged 16.8 million years ago.</title>
        <authorList>
            <person name="Catania T."/>
        </authorList>
    </citation>
    <scope>NUCLEOTIDE SEQUENCE</scope>
    <source>
        <strain evidence="1">S-188037</strain>
    </source>
</reference>
<sequence length="186" mass="21576">MCFEGISNEHHKTFVQDFINKIDPNTSSISQEYGDHHLLVLMEALVCTLDNMSLEVVINHGRDIRHQLRDSWEKFLLLDSKEERQLYEAYLLVQTITLCTIHSLLHLEEDRILLSNPKYECLVSLANSVCYRLLRRCSQQSLTHEKGTNGTIVYEEDEDELDAIESGMQELTIDLHIAKVLFEKVI</sequence>
<name>A0AAD4S964_9MAGN</name>
<keyword evidence="2" id="KW-1185">Reference proteome</keyword>
<gene>
    <name evidence="1" type="ORF">MKW98_002818</name>
</gene>
<dbReference type="Gene3D" id="1.10.600.10">
    <property type="entry name" value="Farnesyl Diphosphate Synthase"/>
    <property type="match status" value="1"/>
</dbReference>
<dbReference type="InterPro" id="IPR008949">
    <property type="entry name" value="Isoprenoid_synthase_dom_sf"/>
</dbReference>
<proteinExistence type="predicted"/>
<dbReference type="EMBL" id="JAJJMB010013226">
    <property type="protein sequence ID" value="KAI3869929.1"/>
    <property type="molecule type" value="Genomic_DNA"/>
</dbReference>
<comment type="caution">
    <text evidence="1">The sequence shown here is derived from an EMBL/GenBank/DDBJ whole genome shotgun (WGS) entry which is preliminary data.</text>
</comment>
<protein>
    <submittedName>
        <fullName evidence="1">Uncharacterized protein</fullName>
    </submittedName>
</protein>
<evidence type="ECO:0000313" key="2">
    <source>
        <dbReference type="Proteomes" id="UP001202328"/>
    </source>
</evidence>
<accession>A0AAD4S964</accession>
<dbReference type="Proteomes" id="UP001202328">
    <property type="component" value="Unassembled WGS sequence"/>
</dbReference>
<dbReference type="AlphaFoldDB" id="A0AAD4S964"/>
<evidence type="ECO:0000313" key="1">
    <source>
        <dbReference type="EMBL" id="KAI3869929.1"/>
    </source>
</evidence>
<organism evidence="1 2">
    <name type="scientific">Papaver atlanticum</name>
    <dbReference type="NCBI Taxonomy" id="357466"/>
    <lineage>
        <taxon>Eukaryota</taxon>
        <taxon>Viridiplantae</taxon>
        <taxon>Streptophyta</taxon>
        <taxon>Embryophyta</taxon>
        <taxon>Tracheophyta</taxon>
        <taxon>Spermatophyta</taxon>
        <taxon>Magnoliopsida</taxon>
        <taxon>Ranunculales</taxon>
        <taxon>Papaveraceae</taxon>
        <taxon>Papaveroideae</taxon>
        <taxon>Papaver</taxon>
    </lineage>
</organism>